<feature type="compositionally biased region" description="Acidic residues" evidence="3">
    <location>
        <begin position="128"/>
        <end position="139"/>
    </location>
</feature>
<accession>A0A4Y7Q7V4</accession>
<dbReference type="PANTHER" id="PTHR15565:SF0">
    <property type="entry name" value="PROTEIN AATF"/>
    <property type="match status" value="1"/>
</dbReference>
<keyword evidence="7" id="KW-1185">Reference proteome</keyword>
<feature type="compositionally biased region" description="Polar residues" evidence="3">
    <location>
        <begin position="146"/>
        <end position="165"/>
    </location>
</feature>
<evidence type="ECO:0000259" key="5">
    <source>
        <dbReference type="Pfam" id="PF13339"/>
    </source>
</evidence>
<feature type="region of interest" description="Disordered" evidence="3">
    <location>
        <begin position="21"/>
        <end position="182"/>
    </location>
</feature>
<organism evidence="6 7">
    <name type="scientific">Rickenella mellea</name>
    <dbReference type="NCBI Taxonomy" id="50990"/>
    <lineage>
        <taxon>Eukaryota</taxon>
        <taxon>Fungi</taxon>
        <taxon>Dikarya</taxon>
        <taxon>Basidiomycota</taxon>
        <taxon>Agaricomycotina</taxon>
        <taxon>Agaricomycetes</taxon>
        <taxon>Hymenochaetales</taxon>
        <taxon>Rickenellaceae</taxon>
        <taxon>Rickenella</taxon>
    </lineage>
</organism>
<feature type="domain" description="Apoptosis-antagonizing transcription factor C-terminal" evidence="4">
    <location>
        <begin position="392"/>
        <end position="469"/>
    </location>
</feature>
<dbReference type="EMBL" id="ML170169">
    <property type="protein sequence ID" value="TDL23664.1"/>
    <property type="molecule type" value="Genomic_DNA"/>
</dbReference>
<feature type="region of interest" description="Disordered" evidence="3">
    <location>
        <begin position="358"/>
        <end position="383"/>
    </location>
</feature>
<evidence type="ECO:0000256" key="3">
    <source>
        <dbReference type="SAM" id="MobiDB-lite"/>
    </source>
</evidence>
<dbReference type="Pfam" id="PF08164">
    <property type="entry name" value="TRAUB"/>
    <property type="match status" value="1"/>
</dbReference>
<dbReference type="PANTHER" id="PTHR15565">
    <property type="entry name" value="AATF PROTEIN APOPTOSIS ANTAGONIZING TRANSCRIPTION FACTOR"/>
    <property type="match status" value="1"/>
</dbReference>
<name>A0A4Y7Q7V4_9AGAM</name>
<evidence type="ECO:0000256" key="1">
    <source>
        <dbReference type="ARBA" id="ARBA00008966"/>
    </source>
</evidence>
<dbReference type="AlphaFoldDB" id="A0A4Y7Q7V4"/>
<protein>
    <recommendedName>
        <fullName evidence="2">Protein BFR2</fullName>
    </recommendedName>
</protein>
<dbReference type="OrthoDB" id="5783963at2759"/>
<proteinExistence type="inferred from homology"/>
<dbReference type="GO" id="GO:0000462">
    <property type="term" value="P:maturation of SSU-rRNA from tricistronic rRNA transcript (SSU-rRNA, 5.8S rRNA, LSU-rRNA)"/>
    <property type="evidence" value="ECO:0007669"/>
    <property type="project" value="TreeGrafter"/>
</dbReference>
<reference evidence="6 7" key="1">
    <citation type="submission" date="2018-06" db="EMBL/GenBank/DDBJ databases">
        <title>A transcriptomic atlas of mushroom development highlights an independent origin of complex multicellularity.</title>
        <authorList>
            <consortium name="DOE Joint Genome Institute"/>
            <person name="Krizsan K."/>
            <person name="Almasi E."/>
            <person name="Merenyi Z."/>
            <person name="Sahu N."/>
            <person name="Viragh M."/>
            <person name="Koszo T."/>
            <person name="Mondo S."/>
            <person name="Kiss B."/>
            <person name="Balint B."/>
            <person name="Kues U."/>
            <person name="Barry K."/>
            <person name="Hegedus J.C."/>
            <person name="Henrissat B."/>
            <person name="Johnson J."/>
            <person name="Lipzen A."/>
            <person name="Ohm R."/>
            <person name="Nagy I."/>
            <person name="Pangilinan J."/>
            <person name="Yan J."/>
            <person name="Xiong Y."/>
            <person name="Grigoriev I.V."/>
            <person name="Hibbett D.S."/>
            <person name="Nagy L.G."/>
        </authorList>
    </citation>
    <scope>NUCLEOTIDE SEQUENCE [LARGE SCALE GENOMIC DNA]</scope>
    <source>
        <strain evidence="6 7">SZMC22713</strain>
    </source>
</reference>
<dbReference type="Pfam" id="PF13339">
    <property type="entry name" value="AATF-Che1"/>
    <property type="match status" value="1"/>
</dbReference>
<dbReference type="GO" id="GO:0005730">
    <property type="term" value="C:nucleolus"/>
    <property type="evidence" value="ECO:0007669"/>
    <property type="project" value="TreeGrafter"/>
</dbReference>
<evidence type="ECO:0000259" key="4">
    <source>
        <dbReference type="Pfam" id="PF08164"/>
    </source>
</evidence>
<dbReference type="Proteomes" id="UP000294933">
    <property type="component" value="Unassembled WGS sequence"/>
</dbReference>
<dbReference type="InterPro" id="IPR012617">
    <property type="entry name" value="AATF_C"/>
</dbReference>
<feature type="domain" description="AATF leucine zipper-containing" evidence="5">
    <location>
        <begin position="175"/>
        <end position="306"/>
    </location>
</feature>
<feature type="compositionally biased region" description="Basic and acidic residues" evidence="3">
    <location>
        <begin position="115"/>
        <end position="127"/>
    </location>
</feature>
<feature type="compositionally biased region" description="Polar residues" evidence="3">
    <location>
        <begin position="104"/>
        <end position="114"/>
    </location>
</feature>
<gene>
    <name evidence="6" type="ORF">BD410DRAFT_838685</name>
</gene>
<dbReference type="InterPro" id="IPR025160">
    <property type="entry name" value="AATF"/>
</dbReference>
<dbReference type="InterPro" id="IPR039223">
    <property type="entry name" value="AATF/Bfr2"/>
</dbReference>
<dbReference type="VEuPathDB" id="FungiDB:BD410DRAFT_838685"/>
<dbReference type="STRING" id="50990.A0A4Y7Q7V4"/>
<comment type="similarity">
    <text evidence="1">Belongs to the AATF family.</text>
</comment>
<evidence type="ECO:0000313" key="6">
    <source>
        <dbReference type="EMBL" id="TDL23664.1"/>
    </source>
</evidence>
<sequence>MAATHSNSRVSLAEQIALLDQPAPGDYDPEDVAFTGNHTEDLTSHQGEIHAAAPPGTEHYVDVGPSALRRNLPQSVADPKYSAVRVSRNQLLDDSNDHPVPDSDGNSEQISLSDTNHESQDEDGHSSDEDEDNLSDGEPEQIPPVSLTSAKPPSDPPSATTNDLASSLKHTRDEDRKKGKAVSRQLALYDGILDARIRLQKCVSSANSLPHPDRIPSFLLTTEARDAADSMLKEAVALSHELCDLRETLMSSNELIQVPPRKRRRVKDASDQDWEEELQSAGEHSALLDSTFHPHLLTTLQKWSNKILSIAPSALLPSNGTKFSRANAQTKSATQLIEETLIDHEKLIGRTRTYRGKGKRLALDDNPDNQEPRQVSGDEPQETEIFDDTDFYQQLLRDIIDQRSGVTDESDWRATQKQKKARKAVDTKASKGRKLRFEVHEKLQNFMVPVPPPGVWHEEQIDELFASLLGKGFESRPTANGVTPRDVAVDVVDVPPREEPRLDHALTGDFRVFG</sequence>
<evidence type="ECO:0000256" key="2">
    <source>
        <dbReference type="ARBA" id="ARBA00013850"/>
    </source>
</evidence>
<evidence type="ECO:0000313" key="7">
    <source>
        <dbReference type="Proteomes" id="UP000294933"/>
    </source>
</evidence>